<keyword evidence="1" id="KW-0812">Transmembrane</keyword>
<name>A0A1G5VNZ3_9FIRM</name>
<evidence type="ECO:0000313" key="2">
    <source>
        <dbReference type="EMBL" id="SDA47590.1"/>
    </source>
</evidence>
<keyword evidence="1" id="KW-1133">Transmembrane helix</keyword>
<protein>
    <submittedName>
        <fullName evidence="2">Uncharacterized protein</fullName>
    </submittedName>
</protein>
<accession>A0A1G5VNZ3</accession>
<gene>
    <name evidence="2" type="ORF">SAMN02910343_00779</name>
</gene>
<dbReference type="Proteomes" id="UP000199689">
    <property type="component" value="Unassembled WGS sequence"/>
</dbReference>
<dbReference type="GeneID" id="87756622"/>
<dbReference type="RefSeq" id="WP_159427835.1">
    <property type="nucleotide sequence ID" value="NZ_FMXA01000008.1"/>
</dbReference>
<keyword evidence="3" id="KW-1185">Reference proteome</keyword>
<evidence type="ECO:0000313" key="3">
    <source>
        <dbReference type="Proteomes" id="UP000199689"/>
    </source>
</evidence>
<reference evidence="2 3" key="1">
    <citation type="submission" date="2016-10" db="EMBL/GenBank/DDBJ databases">
        <authorList>
            <person name="de Groot N.N."/>
        </authorList>
    </citation>
    <scope>NUCLEOTIDE SEQUENCE [LARGE SCALE GENOMIC DNA]</scope>
    <source>
        <strain evidence="2 3">DSM 15230</strain>
    </source>
</reference>
<proteinExistence type="predicted"/>
<feature type="transmembrane region" description="Helical" evidence="1">
    <location>
        <begin position="5"/>
        <end position="23"/>
    </location>
</feature>
<keyword evidence="1" id="KW-0472">Membrane</keyword>
<feature type="transmembrane region" description="Helical" evidence="1">
    <location>
        <begin position="29"/>
        <end position="50"/>
    </location>
</feature>
<dbReference type="EMBL" id="FMXA01000008">
    <property type="protein sequence ID" value="SDA47590.1"/>
    <property type="molecule type" value="Genomic_DNA"/>
</dbReference>
<dbReference type="AlphaFoldDB" id="A0A1G5VNZ3"/>
<evidence type="ECO:0000256" key="1">
    <source>
        <dbReference type="SAM" id="Phobius"/>
    </source>
</evidence>
<organism evidence="2 3">
    <name type="scientific">Allisonella histaminiformans</name>
    <dbReference type="NCBI Taxonomy" id="209880"/>
    <lineage>
        <taxon>Bacteria</taxon>
        <taxon>Bacillati</taxon>
        <taxon>Bacillota</taxon>
        <taxon>Negativicutes</taxon>
        <taxon>Veillonellales</taxon>
        <taxon>Veillonellaceae</taxon>
        <taxon>Allisonella</taxon>
    </lineage>
</organism>
<sequence>MKDDSVATTVTFIFFILFLVGVFCPVPDWFIGVFVVGLPITINIITSIFFR</sequence>